<name>A0ABP2CRI4_9GAMM</name>
<evidence type="ECO:0000256" key="1">
    <source>
        <dbReference type="SAM" id="SignalP"/>
    </source>
</evidence>
<reference evidence="3 4" key="1">
    <citation type="submission" date="2006-01" db="EMBL/GenBank/DDBJ databases">
        <authorList>
            <person name="Brettar I."/>
            <person name="Hofle M."/>
            <person name="Ferriera S."/>
            <person name="Johnson J."/>
            <person name="Kravitz S."/>
            <person name="Halpern A."/>
            <person name="Remington K."/>
            <person name="Beeson K."/>
            <person name="Tran B."/>
            <person name="Rogers Y.-H."/>
            <person name="Friedman R."/>
            <person name="Venter J.C."/>
        </authorList>
    </citation>
    <scope>NUCLEOTIDE SEQUENCE [LARGE SCALE GENOMIC DNA]</scope>
    <source>
        <strain evidence="3 4">OS145</strain>
    </source>
</reference>
<dbReference type="PANTHER" id="PTHR46825">
    <property type="entry name" value="D-ALANYL-D-ALANINE-CARBOXYPEPTIDASE/ENDOPEPTIDASE AMPH"/>
    <property type="match status" value="1"/>
</dbReference>
<protein>
    <submittedName>
        <fullName evidence="3">Penicillin-binding protein AmpH, putative</fullName>
    </submittedName>
</protein>
<dbReference type="Pfam" id="PF00144">
    <property type="entry name" value="Beta-lactamase"/>
    <property type="match status" value="1"/>
</dbReference>
<dbReference type="SUPFAM" id="SSF56601">
    <property type="entry name" value="beta-lactamase/transpeptidase-like"/>
    <property type="match status" value="1"/>
</dbReference>
<keyword evidence="1" id="KW-0732">Signal</keyword>
<dbReference type="EMBL" id="AAMX01000005">
    <property type="protein sequence ID" value="EAQ32463.1"/>
    <property type="molecule type" value="Genomic_DNA"/>
</dbReference>
<evidence type="ECO:0000259" key="2">
    <source>
        <dbReference type="Pfam" id="PF00144"/>
    </source>
</evidence>
<dbReference type="InterPro" id="IPR001466">
    <property type="entry name" value="Beta-lactam-related"/>
</dbReference>
<keyword evidence="4" id="KW-1185">Reference proteome</keyword>
<accession>A0ABP2CRI4</accession>
<dbReference type="Gene3D" id="3.40.710.10">
    <property type="entry name" value="DD-peptidase/beta-lactamase superfamily"/>
    <property type="match status" value="1"/>
</dbReference>
<evidence type="ECO:0000313" key="3">
    <source>
        <dbReference type="EMBL" id="EAQ32463.1"/>
    </source>
</evidence>
<feature type="chain" id="PRO_5047124542" evidence="1">
    <location>
        <begin position="19"/>
        <end position="542"/>
    </location>
</feature>
<evidence type="ECO:0000313" key="4">
    <source>
        <dbReference type="Proteomes" id="UP000016543"/>
    </source>
</evidence>
<proteinExistence type="predicted"/>
<organism evidence="3 4">
    <name type="scientific">Idiomarina baltica OS145</name>
    <dbReference type="NCBI Taxonomy" id="314276"/>
    <lineage>
        <taxon>Bacteria</taxon>
        <taxon>Pseudomonadati</taxon>
        <taxon>Pseudomonadota</taxon>
        <taxon>Gammaproteobacteria</taxon>
        <taxon>Alteromonadales</taxon>
        <taxon>Idiomarinaceae</taxon>
        <taxon>Idiomarina</taxon>
    </lineage>
</organism>
<gene>
    <name evidence="3" type="ORF">OS145_00635</name>
</gene>
<dbReference type="RefSeq" id="WP_006955426.1">
    <property type="nucleotide sequence ID" value="NZ_CH672405.1"/>
</dbReference>
<dbReference type="PANTHER" id="PTHR46825:SF9">
    <property type="entry name" value="BETA-LACTAMASE-RELATED DOMAIN-CONTAINING PROTEIN"/>
    <property type="match status" value="1"/>
</dbReference>
<dbReference type="InterPro" id="IPR050491">
    <property type="entry name" value="AmpC-like"/>
</dbReference>
<feature type="signal peptide" evidence="1">
    <location>
        <begin position="1"/>
        <end position="18"/>
    </location>
</feature>
<comment type="caution">
    <text evidence="3">The sequence shown here is derived from an EMBL/GenBank/DDBJ whole genome shotgun (WGS) entry which is preliminary data.</text>
</comment>
<dbReference type="InterPro" id="IPR012338">
    <property type="entry name" value="Beta-lactam/transpept-like"/>
</dbReference>
<feature type="domain" description="Beta-lactamase-related" evidence="2">
    <location>
        <begin position="253"/>
        <end position="528"/>
    </location>
</feature>
<sequence length="542" mass="59540">MKRFLLYFLVFVTPLVSASDFAGIWRGELEVGRGASIVLAFDINQDTDGEISVFIDSPNQGMYDFPASSVTVNNNQLTIKVDKLKAQFVGQVDDQVLSGEWQQGQATPIKLTRLNNQDKQRLRFEGAYKGTLEINSRTTLPLQLNIAVVADGYLATLDSPAQESFGIPINQINIGDQQLTFSSSLIGASYTGTVTKDESSDCYRGQFSQGGKLPLTLCLEQTKTASTQQQLDPAAFNVDGAVITYSNDRWQIKRFTHQVPANAQFEIGSVTKTMVAFLLAKDLANGVLASDAQLGNIWDELSKPVSEISLVSLATHFSGLPRLPANLDVDDDLNPYADYHLNQLSDALRNTDLASPVGYQYSNFGYSVLAETLVAFHHQSLDTLLTESVFRPLNMNHSYLALENEEHVKAHIHALAQGHRFDGRSAPHWYFDAMAGAGAVVSTVDDMVAYLKLMMQPPDSQTETVATVLAPRESLSQQTQQALGWLIQRNGQQEWAWHNGQTAGFTSYVGFTLDGRRGVVLLSNQARPVTQLGQQLLLAPAD</sequence>
<dbReference type="Proteomes" id="UP000016543">
    <property type="component" value="Unassembled WGS sequence"/>
</dbReference>